<gene>
    <name evidence="8" type="ORF">EGH25_07495</name>
</gene>
<dbReference type="NCBIfam" id="TIGR00707">
    <property type="entry name" value="argD"/>
    <property type="match status" value="1"/>
</dbReference>
<dbReference type="GO" id="GO:0042802">
    <property type="term" value="F:identical protein binding"/>
    <property type="evidence" value="ECO:0007669"/>
    <property type="project" value="TreeGrafter"/>
</dbReference>
<dbReference type="InterPro" id="IPR015424">
    <property type="entry name" value="PyrdxlP-dep_Trfase"/>
</dbReference>
<dbReference type="InterPro" id="IPR050103">
    <property type="entry name" value="Class-III_PLP-dep_AT"/>
</dbReference>
<evidence type="ECO:0000256" key="1">
    <source>
        <dbReference type="ARBA" id="ARBA00001933"/>
    </source>
</evidence>
<dbReference type="PANTHER" id="PTHR11986:SF79">
    <property type="entry name" value="ACETYLORNITHINE AMINOTRANSFERASE, MITOCHONDRIAL"/>
    <property type="match status" value="1"/>
</dbReference>
<dbReference type="PROSITE" id="PS00600">
    <property type="entry name" value="AA_TRANSFER_CLASS_3"/>
    <property type="match status" value="1"/>
</dbReference>
<dbReference type="PIRSF" id="PIRSF000521">
    <property type="entry name" value="Transaminase_4ab_Lys_Orn"/>
    <property type="match status" value="1"/>
</dbReference>
<dbReference type="Gene3D" id="3.90.1150.10">
    <property type="entry name" value="Aspartate Aminotransferase, domain 1"/>
    <property type="match status" value="1"/>
</dbReference>
<dbReference type="Proteomes" id="UP001149411">
    <property type="component" value="Unassembled WGS sequence"/>
</dbReference>
<evidence type="ECO:0000256" key="5">
    <source>
        <dbReference type="ARBA" id="ARBA00022898"/>
    </source>
</evidence>
<evidence type="ECO:0000313" key="8">
    <source>
        <dbReference type="EMBL" id="MCX2819195.1"/>
    </source>
</evidence>
<evidence type="ECO:0000256" key="2">
    <source>
        <dbReference type="ARBA" id="ARBA00022576"/>
    </source>
</evidence>
<dbReference type="Pfam" id="PF00202">
    <property type="entry name" value="Aminotran_3"/>
    <property type="match status" value="1"/>
</dbReference>
<dbReference type="InterPro" id="IPR049704">
    <property type="entry name" value="Aminotrans_3_PPA_site"/>
</dbReference>
<dbReference type="CDD" id="cd00610">
    <property type="entry name" value="OAT_like"/>
    <property type="match status" value="1"/>
</dbReference>
<dbReference type="GO" id="GO:0006526">
    <property type="term" value="P:L-arginine biosynthetic process"/>
    <property type="evidence" value="ECO:0007669"/>
    <property type="project" value="UniProtKB-ARBA"/>
</dbReference>
<dbReference type="InterPro" id="IPR005814">
    <property type="entry name" value="Aminotrans_3"/>
</dbReference>
<dbReference type="GO" id="GO:0030170">
    <property type="term" value="F:pyridoxal phosphate binding"/>
    <property type="evidence" value="ECO:0007669"/>
    <property type="project" value="InterPro"/>
</dbReference>
<dbReference type="SUPFAM" id="SSF53383">
    <property type="entry name" value="PLP-dependent transferases"/>
    <property type="match status" value="1"/>
</dbReference>
<comment type="cofactor">
    <cofactor evidence="1">
        <name>pyridoxal 5'-phosphate</name>
        <dbReference type="ChEBI" id="CHEBI:597326"/>
    </cofactor>
</comment>
<organism evidence="8 9">
    <name type="scientific">Halorutilus salinus</name>
    <dbReference type="NCBI Taxonomy" id="2487751"/>
    <lineage>
        <taxon>Archaea</taxon>
        <taxon>Methanobacteriati</taxon>
        <taxon>Methanobacteriota</taxon>
        <taxon>Stenosarchaea group</taxon>
        <taxon>Halobacteria</taxon>
        <taxon>Halorutilales</taxon>
        <taxon>Halorutilaceae</taxon>
        <taxon>Halorutilus</taxon>
    </lineage>
</organism>
<evidence type="ECO:0000256" key="4">
    <source>
        <dbReference type="ARBA" id="ARBA00022679"/>
    </source>
</evidence>
<evidence type="ECO:0000313" key="9">
    <source>
        <dbReference type="Proteomes" id="UP001149411"/>
    </source>
</evidence>
<dbReference type="InterPro" id="IPR015422">
    <property type="entry name" value="PyrdxlP-dep_Trfase_small"/>
</dbReference>
<dbReference type="GO" id="GO:0008483">
    <property type="term" value="F:transaminase activity"/>
    <property type="evidence" value="ECO:0007669"/>
    <property type="project" value="UniProtKB-KW"/>
</dbReference>
<comment type="pathway">
    <text evidence="6">Amino-acid biosynthesis.</text>
</comment>
<dbReference type="AlphaFoldDB" id="A0A9Q4C3H5"/>
<accession>A0A9Q4C3H5</accession>
<name>A0A9Q4C3H5_9EURY</name>
<evidence type="ECO:0000256" key="6">
    <source>
        <dbReference type="ARBA" id="ARBA00029440"/>
    </source>
</evidence>
<comment type="similarity">
    <text evidence="7">Belongs to the class-III pyridoxal-phosphate-dependent aminotransferase family.</text>
</comment>
<keyword evidence="2 8" id="KW-0032">Aminotransferase</keyword>
<comment type="caution">
    <text evidence="8">The sequence shown here is derived from an EMBL/GenBank/DDBJ whole genome shotgun (WGS) entry which is preliminary data.</text>
</comment>
<dbReference type="RefSeq" id="WP_266087264.1">
    <property type="nucleotide sequence ID" value="NZ_RKLV01000006.1"/>
</dbReference>
<dbReference type="EMBL" id="RKLV01000006">
    <property type="protein sequence ID" value="MCX2819195.1"/>
    <property type="molecule type" value="Genomic_DNA"/>
</dbReference>
<keyword evidence="5 7" id="KW-0663">Pyridoxal phosphate</keyword>
<evidence type="ECO:0000256" key="7">
    <source>
        <dbReference type="RuleBase" id="RU003560"/>
    </source>
</evidence>
<dbReference type="PANTHER" id="PTHR11986">
    <property type="entry name" value="AMINOTRANSFERASE CLASS III"/>
    <property type="match status" value="1"/>
</dbReference>
<sequence length="386" mass="41240">MTEDDLIGREKRYEAVFSKKPMPIVDGDGVYVYDDDGNEYIDMGASYGVMGVGHSNPRVVEAIEEQARSFTYAQASYATPERGALMEALMDATPDALDRIFLANAGTEANEAAMKFARGSTDGSGIVSAKRGFHGRTYGSISATWKSKYREPFAPTVPGFDFASYNDVGSLKETVDDETALVLLEPIQGEGGIYPAEADYLEAARDLCDDHDAYLVFDEIQAGMGRTGKMWAHEGYDVTPDALTTAKSLGGGLPISAIVCREGMTEIPKGSHGGTYCGNPVAVAAARAAVEYTVEENLPANAERMGERLVEGVEALDTDRIVDVRGEGLMVGIQVRGRAGRYLSGLAGEGVLGLTAGRNVIRFLPPLTLEEEHIDAVVDALGEVIG</sequence>
<protein>
    <submittedName>
        <fullName evidence="8">Aspartate aminotransferase family protein</fullName>
    </submittedName>
</protein>
<keyword evidence="3" id="KW-0028">Amino-acid biosynthesis</keyword>
<dbReference type="InterPro" id="IPR004636">
    <property type="entry name" value="AcOrn/SuccOrn_fam"/>
</dbReference>
<dbReference type="Gene3D" id="3.40.640.10">
    <property type="entry name" value="Type I PLP-dependent aspartate aminotransferase-like (Major domain)"/>
    <property type="match status" value="1"/>
</dbReference>
<dbReference type="FunFam" id="3.40.640.10:FF:000004">
    <property type="entry name" value="Acetylornithine aminotransferase"/>
    <property type="match status" value="1"/>
</dbReference>
<keyword evidence="9" id="KW-1185">Reference proteome</keyword>
<reference evidence="8" key="1">
    <citation type="submission" date="2022-09" db="EMBL/GenBank/DDBJ databases">
        <title>Haloadaptaus new haloarchaeum isolated from saline soil.</title>
        <authorList>
            <person name="Duran-Viseras A."/>
            <person name="Sanchez-Porro C."/>
            <person name="Ventosa A."/>
        </authorList>
    </citation>
    <scope>NUCLEOTIDE SEQUENCE</scope>
    <source>
        <strain evidence="8">F3-133</strain>
    </source>
</reference>
<proteinExistence type="inferred from homology"/>
<keyword evidence="4" id="KW-0808">Transferase</keyword>
<dbReference type="InterPro" id="IPR015421">
    <property type="entry name" value="PyrdxlP-dep_Trfase_major"/>
</dbReference>
<evidence type="ECO:0000256" key="3">
    <source>
        <dbReference type="ARBA" id="ARBA00022605"/>
    </source>
</evidence>